<gene>
    <name evidence="1" type="ORF">HQ393_00305</name>
</gene>
<sequence>MVQLDVCTNQQLKQVSKTTLSHEITSELQLCIELCAQLNIDFYDCLAHARIEYEKHLREGHH</sequence>
<name>A0A7H9BE10_9NEIS</name>
<dbReference type="AlphaFoldDB" id="A0A7H9BE10"/>
<dbReference type="RefSeq" id="WP_179356891.1">
    <property type="nucleotide sequence ID" value="NZ_CP058627.1"/>
</dbReference>
<dbReference type="Proteomes" id="UP000509597">
    <property type="component" value="Chromosome"/>
</dbReference>
<dbReference type="KEGG" id="chiz:HQ393_00305"/>
<accession>A0A7H9BE10</accession>
<organism evidence="1 2">
    <name type="scientific">Chitinibacter bivalviorum</name>
    <dbReference type="NCBI Taxonomy" id="2739434"/>
    <lineage>
        <taxon>Bacteria</taxon>
        <taxon>Pseudomonadati</taxon>
        <taxon>Pseudomonadota</taxon>
        <taxon>Betaproteobacteria</taxon>
        <taxon>Neisseriales</taxon>
        <taxon>Chitinibacteraceae</taxon>
        <taxon>Chitinibacter</taxon>
    </lineage>
</organism>
<keyword evidence="2" id="KW-1185">Reference proteome</keyword>
<dbReference type="EMBL" id="CP058627">
    <property type="protein sequence ID" value="QLG86805.1"/>
    <property type="molecule type" value="Genomic_DNA"/>
</dbReference>
<evidence type="ECO:0000313" key="2">
    <source>
        <dbReference type="Proteomes" id="UP000509597"/>
    </source>
</evidence>
<reference evidence="1 2" key="1">
    <citation type="submission" date="2020-07" db="EMBL/GenBank/DDBJ databases">
        <title>Complete genome sequence of Chitinibacter sp. 2T18.</title>
        <authorList>
            <person name="Bae J.-W."/>
            <person name="Choi J.-W."/>
        </authorList>
    </citation>
    <scope>NUCLEOTIDE SEQUENCE [LARGE SCALE GENOMIC DNA]</scope>
    <source>
        <strain evidence="1 2">2T18</strain>
    </source>
</reference>
<evidence type="ECO:0000313" key="1">
    <source>
        <dbReference type="EMBL" id="QLG86805.1"/>
    </source>
</evidence>
<protein>
    <submittedName>
        <fullName evidence="1">Uncharacterized protein</fullName>
    </submittedName>
</protein>
<proteinExistence type="predicted"/>